<name>A0A5N6AAH5_9ACTN</name>
<dbReference type="AlphaFoldDB" id="A0A5N6AAH5"/>
<dbReference type="Pfam" id="PF00582">
    <property type="entry name" value="Usp"/>
    <property type="match status" value="2"/>
</dbReference>
<organism evidence="3 4">
    <name type="scientific">Streptomyces mimosae</name>
    <dbReference type="NCBI Taxonomy" id="2586635"/>
    <lineage>
        <taxon>Bacteria</taxon>
        <taxon>Bacillati</taxon>
        <taxon>Actinomycetota</taxon>
        <taxon>Actinomycetes</taxon>
        <taxon>Kitasatosporales</taxon>
        <taxon>Streptomycetaceae</taxon>
        <taxon>Streptomyces</taxon>
    </lineage>
</organism>
<feature type="domain" description="UspA" evidence="2">
    <location>
        <begin position="146"/>
        <end position="286"/>
    </location>
</feature>
<proteinExistence type="inferred from homology"/>
<dbReference type="EMBL" id="VDLY02000007">
    <property type="protein sequence ID" value="KAB8165827.1"/>
    <property type="molecule type" value="Genomic_DNA"/>
</dbReference>
<keyword evidence="4" id="KW-1185">Reference proteome</keyword>
<dbReference type="PRINTS" id="PR01438">
    <property type="entry name" value="UNVRSLSTRESS"/>
</dbReference>
<sequence>MFRSITVGLDGSAESLAAADWAAGEARRRRLPLRLLAAWTADAHDLTPYVDAAARRERCDAMLRATAERLARAHPELEVVGRRQTGVPSVVLRAAVAEGALLVVGSRGLGAVRGVLLGSVSQATVAGAPGPVTVVRGEPEDVPAGPVVLGLDLTQPADELLEFAFDAAATHGAGLRVVHVWNPTPTVAPVAVGVPGPVGPTTEELAGELRETLAATLRPWQAKYPEVTVRAELPFGRATRVLREAADGARLVVVGRRDRSVPLGPRLGRVTHSLLHHCPVPLTVVPHR</sequence>
<dbReference type="InterPro" id="IPR014729">
    <property type="entry name" value="Rossmann-like_a/b/a_fold"/>
</dbReference>
<dbReference type="PANTHER" id="PTHR46553">
    <property type="entry name" value="ADENINE NUCLEOTIDE ALPHA HYDROLASES-LIKE SUPERFAMILY PROTEIN"/>
    <property type="match status" value="1"/>
</dbReference>
<dbReference type="Proteomes" id="UP000314251">
    <property type="component" value="Unassembled WGS sequence"/>
</dbReference>
<dbReference type="Gene3D" id="3.40.50.620">
    <property type="entry name" value="HUPs"/>
    <property type="match status" value="2"/>
</dbReference>
<evidence type="ECO:0000313" key="4">
    <source>
        <dbReference type="Proteomes" id="UP000314251"/>
    </source>
</evidence>
<dbReference type="PANTHER" id="PTHR46553:SF3">
    <property type="entry name" value="ADENINE NUCLEOTIDE ALPHA HYDROLASES-LIKE SUPERFAMILY PROTEIN"/>
    <property type="match status" value="1"/>
</dbReference>
<dbReference type="OrthoDB" id="4867015at2"/>
<evidence type="ECO:0000313" key="3">
    <source>
        <dbReference type="EMBL" id="KAB8165827.1"/>
    </source>
</evidence>
<dbReference type="SUPFAM" id="SSF52402">
    <property type="entry name" value="Adenine nucleotide alpha hydrolases-like"/>
    <property type="match status" value="2"/>
</dbReference>
<feature type="domain" description="UspA" evidence="2">
    <location>
        <begin position="1"/>
        <end position="136"/>
    </location>
</feature>
<reference evidence="3" key="1">
    <citation type="submission" date="2019-10" db="EMBL/GenBank/DDBJ databases">
        <title>Nonomuraea sp. nov., isolated from Phyllanthus amarus.</title>
        <authorList>
            <person name="Klykleung N."/>
            <person name="Tanasupawat S."/>
        </authorList>
    </citation>
    <scope>NUCLEOTIDE SEQUENCE [LARGE SCALE GENOMIC DNA]</scope>
    <source>
        <strain evidence="3">3MP-10</strain>
    </source>
</reference>
<dbReference type="InterPro" id="IPR006015">
    <property type="entry name" value="Universal_stress_UspA"/>
</dbReference>
<comment type="caution">
    <text evidence="3">The sequence shown here is derived from an EMBL/GenBank/DDBJ whole genome shotgun (WGS) entry which is preliminary data.</text>
</comment>
<protein>
    <submittedName>
        <fullName evidence="3">Universal stress protein</fullName>
    </submittedName>
</protein>
<comment type="similarity">
    <text evidence="1">Belongs to the universal stress protein A family.</text>
</comment>
<evidence type="ECO:0000256" key="1">
    <source>
        <dbReference type="ARBA" id="ARBA00008791"/>
    </source>
</evidence>
<evidence type="ECO:0000259" key="2">
    <source>
        <dbReference type="Pfam" id="PF00582"/>
    </source>
</evidence>
<dbReference type="InterPro" id="IPR006016">
    <property type="entry name" value="UspA"/>
</dbReference>
<dbReference type="RefSeq" id="WP_139667900.1">
    <property type="nucleotide sequence ID" value="NZ_VDLY02000007.1"/>
</dbReference>
<gene>
    <name evidence="3" type="ORF">FH607_012965</name>
</gene>
<accession>A0A5N6AAH5</accession>